<dbReference type="KEGG" id="msaa:QYS49_32470"/>
<evidence type="ECO:0000313" key="2">
    <source>
        <dbReference type="Proteomes" id="UP001230496"/>
    </source>
</evidence>
<protein>
    <submittedName>
        <fullName evidence="1">Uncharacterized protein</fullName>
    </submittedName>
</protein>
<dbReference type="AlphaFoldDB" id="A0AA51NB22"/>
<organism evidence="1 2">
    <name type="scientific">Marivirga salinarum</name>
    <dbReference type="NCBI Taxonomy" id="3059078"/>
    <lineage>
        <taxon>Bacteria</taxon>
        <taxon>Pseudomonadati</taxon>
        <taxon>Bacteroidota</taxon>
        <taxon>Cytophagia</taxon>
        <taxon>Cytophagales</taxon>
        <taxon>Marivirgaceae</taxon>
        <taxon>Marivirga</taxon>
    </lineage>
</organism>
<evidence type="ECO:0000313" key="1">
    <source>
        <dbReference type="EMBL" id="WMN12111.1"/>
    </source>
</evidence>
<accession>A0AA51NB22</accession>
<dbReference type="EMBL" id="CP129971">
    <property type="protein sequence ID" value="WMN12111.1"/>
    <property type="molecule type" value="Genomic_DNA"/>
</dbReference>
<gene>
    <name evidence="1" type="ORF">QYS49_32470</name>
</gene>
<name>A0AA51NB22_9BACT</name>
<keyword evidence="2" id="KW-1185">Reference proteome</keyword>
<dbReference type="Proteomes" id="UP001230496">
    <property type="component" value="Chromosome"/>
</dbReference>
<dbReference type="RefSeq" id="WP_308349959.1">
    <property type="nucleotide sequence ID" value="NZ_CP129971.1"/>
</dbReference>
<proteinExistence type="predicted"/>
<reference evidence="1 2" key="1">
    <citation type="submission" date="2023-08" db="EMBL/GenBank/DDBJ databases">
        <title>Comparative genomics and taxonomic characterization of three novel marine species of genus Marivirga.</title>
        <authorList>
            <person name="Muhammad N."/>
            <person name="Kim S.-G."/>
        </authorList>
    </citation>
    <scope>NUCLEOTIDE SEQUENCE [LARGE SCALE GENOMIC DNA]</scope>
    <source>
        <strain evidence="1 2">BDSF4-3</strain>
    </source>
</reference>
<sequence length="42" mass="4814">MKVSIKSIIDGNKEVIILTYVDEFISSPEEKLSLEKKLSFQL</sequence>